<dbReference type="NCBIfam" id="TIGR01764">
    <property type="entry name" value="excise"/>
    <property type="match status" value="1"/>
</dbReference>
<gene>
    <name evidence="3" type="ORF">BTA35_0206625</name>
</gene>
<dbReference type="STRING" id="966.BTA35_0206625"/>
<dbReference type="AlphaFoldDB" id="A0A1T1HCW0"/>
<organism evidence="3 4">
    <name type="scientific">Oceanospirillum linum</name>
    <dbReference type="NCBI Taxonomy" id="966"/>
    <lineage>
        <taxon>Bacteria</taxon>
        <taxon>Pseudomonadati</taxon>
        <taxon>Pseudomonadota</taxon>
        <taxon>Gammaproteobacteria</taxon>
        <taxon>Oceanospirillales</taxon>
        <taxon>Oceanospirillaceae</taxon>
        <taxon>Oceanospirillum</taxon>
    </lineage>
</organism>
<evidence type="ECO:0000313" key="3">
    <source>
        <dbReference type="EMBL" id="OOV87688.1"/>
    </source>
</evidence>
<comment type="caution">
    <text evidence="3">The sequence shown here is derived from an EMBL/GenBank/DDBJ whole genome shotgun (WGS) entry which is preliminary data.</text>
</comment>
<keyword evidence="3" id="KW-0238">DNA-binding</keyword>
<dbReference type="PANTHER" id="PTHR38431:SF1">
    <property type="entry name" value="BLL2305 PROTEIN"/>
    <property type="match status" value="1"/>
</dbReference>
<dbReference type="InterPro" id="IPR041657">
    <property type="entry name" value="HTH_17"/>
</dbReference>
<proteinExistence type="predicted"/>
<sequence>MSEVIADTLFMNVKQVAEYLHLNEKKVYALASEGQIPATKVTGKWLFPKKLVDRWLLESCHSGLMADRLLLTGSDDPYLQAMMLRLPSVVGNKALYSYSVTGTRMGLSLLSQGHADVAAIHWGRAEESHLRHPGLVRQFSHYRQWVLIHAFKRTQGLIVNAEFDTDDADHLPAHRMRWAIRQEGAGSQRFLQEWLSARQMQESDLNISAQAFSEREMASMICRGDADVGPGSMSAAHEYGLSFIPVCEEAFDLVVPRSVYFRGLFQQLFTYMQSKEGRALADSLGGYDLSECGKMVWNGAES</sequence>
<dbReference type="Pfam" id="PF12727">
    <property type="entry name" value="PBP_like"/>
    <property type="match status" value="1"/>
</dbReference>
<dbReference type="EMBL" id="MTSD02000002">
    <property type="protein sequence ID" value="OOV87688.1"/>
    <property type="molecule type" value="Genomic_DNA"/>
</dbReference>
<feature type="domain" description="Helix-turn-helix" evidence="2">
    <location>
        <begin position="10"/>
        <end position="57"/>
    </location>
</feature>
<dbReference type="Pfam" id="PF12728">
    <property type="entry name" value="HTH_17"/>
    <property type="match status" value="1"/>
</dbReference>
<keyword evidence="4" id="KW-1185">Reference proteome</keyword>
<name>A0A1T1HCW0_OCELI</name>
<evidence type="ECO:0000259" key="2">
    <source>
        <dbReference type="Pfam" id="PF12728"/>
    </source>
</evidence>
<evidence type="ECO:0000313" key="4">
    <source>
        <dbReference type="Proteomes" id="UP000190064"/>
    </source>
</evidence>
<accession>A0A1T1HCW0</accession>
<dbReference type="GO" id="GO:0003677">
    <property type="term" value="F:DNA binding"/>
    <property type="evidence" value="ECO:0007669"/>
    <property type="project" value="UniProtKB-KW"/>
</dbReference>
<reference evidence="3" key="1">
    <citation type="submission" date="2017-02" db="EMBL/GenBank/DDBJ databases">
        <title>Draft Genome Sequence of the Salt Water Bacterium Oceanospirillum linum ATCC 11336.</title>
        <authorList>
            <person name="Trachtenberg A.M."/>
            <person name="Carney J.G."/>
            <person name="Linnane J.D."/>
            <person name="Rheaume B.A."/>
            <person name="Pitts N.L."/>
            <person name="Mykles D.L."/>
            <person name="Maclea K.S."/>
        </authorList>
    </citation>
    <scope>NUCLEOTIDE SEQUENCE [LARGE SCALE GENOMIC DNA]</scope>
    <source>
        <strain evidence="3">ATCC 11336</strain>
    </source>
</reference>
<dbReference type="InterPro" id="IPR024370">
    <property type="entry name" value="PBP_domain"/>
</dbReference>
<dbReference type="InterPro" id="IPR010093">
    <property type="entry name" value="SinI_DNA-bd"/>
</dbReference>
<feature type="domain" description="PBP" evidence="1">
    <location>
        <begin position="96"/>
        <end position="272"/>
    </location>
</feature>
<dbReference type="Proteomes" id="UP000190064">
    <property type="component" value="Unassembled WGS sequence"/>
</dbReference>
<dbReference type="PANTHER" id="PTHR38431">
    <property type="entry name" value="BLL2305 PROTEIN"/>
    <property type="match status" value="1"/>
</dbReference>
<evidence type="ECO:0000259" key="1">
    <source>
        <dbReference type="Pfam" id="PF12727"/>
    </source>
</evidence>
<dbReference type="SUPFAM" id="SSF46955">
    <property type="entry name" value="Putative DNA-binding domain"/>
    <property type="match status" value="1"/>
</dbReference>
<protein>
    <submittedName>
        <fullName evidence="3">DNA-binding protein</fullName>
    </submittedName>
</protein>
<dbReference type="InterPro" id="IPR009061">
    <property type="entry name" value="DNA-bd_dom_put_sf"/>
</dbReference>
<dbReference type="RefSeq" id="WP_078319029.1">
    <property type="nucleotide sequence ID" value="NZ_FXTS01000002.1"/>
</dbReference>